<name>A0AAV4TSN5_9ARAC</name>
<evidence type="ECO:0000313" key="2">
    <source>
        <dbReference type="Proteomes" id="UP001054837"/>
    </source>
</evidence>
<gene>
    <name evidence="1" type="ORF">CDAR_455431</name>
</gene>
<reference evidence="1 2" key="1">
    <citation type="submission" date="2021-06" db="EMBL/GenBank/DDBJ databases">
        <title>Caerostris darwini draft genome.</title>
        <authorList>
            <person name="Kono N."/>
            <person name="Arakawa K."/>
        </authorList>
    </citation>
    <scope>NUCLEOTIDE SEQUENCE [LARGE SCALE GENOMIC DNA]</scope>
</reference>
<dbReference type="Proteomes" id="UP001054837">
    <property type="component" value="Unassembled WGS sequence"/>
</dbReference>
<dbReference type="EMBL" id="BPLQ01009867">
    <property type="protein sequence ID" value="GIY47103.1"/>
    <property type="molecule type" value="Genomic_DNA"/>
</dbReference>
<sequence length="107" mass="12120">MHYGARSPPMNQINISRQQSILSSVHQPIYCKETAATEMVSQYGVANQHGYNPETSDFLFPGMHPIHENDPRSTTCNCHLKRVKCSQIKISIFNSQIQNILQTISCQ</sequence>
<evidence type="ECO:0000313" key="1">
    <source>
        <dbReference type="EMBL" id="GIY47103.1"/>
    </source>
</evidence>
<dbReference type="AlphaFoldDB" id="A0AAV4TSN5"/>
<comment type="caution">
    <text evidence="1">The sequence shown here is derived from an EMBL/GenBank/DDBJ whole genome shotgun (WGS) entry which is preliminary data.</text>
</comment>
<accession>A0AAV4TSN5</accession>
<organism evidence="1 2">
    <name type="scientific">Caerostris darwini</name>
    <dbReference type="NCBI Taxonomy" id="1538125"/>
    <lineage>
        <taxon>Eukaryota</taxon>
        <taxon>Metazoa</taxon>
        <taxon>Ecdysozoa</taxon>
        <taxon>Arthropoda</taxon>
        <taxon>Chelicerata</taxon>
        <taxon>Arachnida</taxon>
        <taxon>Araneae</taxon>
        <taxon>Araneomorphae</taxon>
        <taxon>Entelegynae</taxon>
        <taxon>Araneoidea</taxon>
        <taxon>Araneidae</taxon>
        <taxon>Caerostris</taxon>
    </lineage>
</organism>
<proteinExistence type="predicted"/>
<keyword evidence="2" id="KW-1185">Reference proteome</keyword>
<protein>
    <submittedName>
        <fullName evidence="1">Uncharacterized protein</fullName>
    </submittedName>
</protein>